<evidence type="ECO:0000313" key="2">
    <source>
        <dbReference type="EMBL" id="OCB70185.1"/>
    </source>
</evidence>
<sequence>MFFIFWSHSQHPLQAFWLPAFFIGTHRSFLWSLCAYHKKQPAAYKGFSLLLGLAKPQFYKKTSHPPKNF</sequence>
<protein>
    <submittedName>
        <fullName evidence="2">Uncharacterized protein</fullName>
    </submittedName>
</protein>
<dbReference type="Proteomes" id="UP000093510">
    <property type="component" value="Unassembled WGS sequence"/>
</dbReference>
<comment type="caution">
    <text evidence="2">The sequence shown here is derived from an EMBL/GenBank/DDBJ whole genome shotgun (WGS) entry which is preliminary data.</text>
</comment>
<gene>
    <name evidence="2" type="ORF">LPBF_12120</name>
</gene>
<keyword evidence="1" id="KW-0812">Transmembrane</keyword>
<keyword evidence="3" id="KW-1185">Reference proteome</keyword>
<name>A0A1B9DKG9_9FLAO</name>
<organism evidence="2 3">
    <name type="scientific">Flavobacterium crassostreae</name>
    <dbReference type="NCBI Taxonomy" id="1763534"/>
    <lineage>
        <taxon>Bacteria</taxon>
        <taxon>Pseudomonadati</taxon>
        <taxon>Bacteroidota</taxon>
        <taxon>Flavobacteriia</taxon>
        <taxon>Flavobacteriales</taxon>
        <taxon>Flavobacteriaceae</taxon>
        <taxon>Flavobacterium</taxon>
    </lineage>
</organism>
<proteinExistence type="predicted"/>
<dbReference type="AlphaFoldDB" id="A0A1B9DKG9"/>
<dbReference type="EMBL" id="LVEP01000064">
    <property type="protein sequence ID" value="OCB70185.1"/>
    <property type="molecule type" value="Genomic_DNA"/>
</dbReference>
<reference evidence="2 3" key="1">
    <citation type="submission" date="2016-03" db="EMBL/GenBank/DDBJ databases">
        <authorList>
            <person name="Ploux O."/>
        </authorList>
    </citation>
    <scope>NUCLEOTIDE SEQUENCE [LARGE SCALE GENOMIC DNA]</scope>
    <source>
        <strain evidence="2 3">LPB0076</strain>
    </source>
</reference>
<evidence type="ECO:0000256" key="1">
    <source>
        <dbReference type="SAM" id="Phobius"/>
    </source>
</evidence>
<keyword evidence="1" id="KW-0472">Membrane</keyword>
<accession>A0A1B9DKG9</accession>
<feature type="transmembrane region" description="Helical" evidence="1">
    <location>
        <begin position="15"/>
        <end position="36"/>
    </location>
</feature>
<evidence type="ECO:0000313" key="3">
    <source>
        <dbReference type="Proteomes" id="UP000093510"/>
    </source>
</evidence>
<keyword evidence="1" id="KW-1133">Transmembrane helix</keyword>